<dbReference type="GO" id="GO:0046872">
    <property type="term" value="F:metal ion binding"/>
    <property type="evidence" value="ECO:0007669"/>
    <property type="project" value="UniProtKB-KW"/>
</dbReference>
<dbReference type="InterPro" id="IPR023753">
    <property type="entry name" value="FAD/NAD-binding_dom"/>
</dbReference>
<dbReference type="Pfam" id="PF07992">
    <property type="entry name" value="Pyr_redox_2"/>
    <property type="match status" value="1"/>
</dbReference>
<feature type="domain" description="FAD/NAD(P)-binding" evidence="11">
    <location>
        <begin position="391"/>
        <end position="635"/>
    </location>
</feature>
<dbReference type="InterPro" id="IPR013785">
    <property type="entry name" value="Aldolase_TIM"/>
</dbReference>
<dbReference type="InterPro" id="IPR036188">
    <property type="entry name" value="FAD/NAD-bd_sf"/>
</dbReference>
<dbReference type="SUPFAM" id="SSF51395">
    <property type="entry name" value="FMN-linked oxidoreductases"/>
    <property type="match status" value="1"/>
</dbReference>
<dbReference type="Gene3D" id="3.50.50.60">
    <property type="entry name" value="FAD/NAD(P)-binding domain"/>
    <property type="match status" value="1"/>
</dbReference>
<evidence type="ECO:0000259" key="11">
    <source>
        <dbReference type="Pfam" id="PF07992"/>
    </source>
</evidence>
<keyword evidence="7" id="KW-0560">Oxidoreductase</keyword>
<dbReference type="SUPFAM" id="SSF51905">
    <property type="entry name" value="FAD/NAD(P)-binding domain"/>
    <property type="match status" value="1"/>
</dbReference>
<reference evidence="12" key="1">
    <citation type="submission" date="2014-06" db="EMBL/GenBank/DDBJ databases">
        <title>Molecular and ecological studies on carbamate pesticide degrading bacteria isolated from agricultural soils.</title>
        <authorList>
            <person name="Kim D.-U."/>
            <person name="Ka J.-O."/>
        </authorList>
    </citation>
    <scope>NUCLEOTIDE SEQUENCE</scope>
    <source>
        <strain evidence="12">JE1</strain>
        <plasmid evidence="12">pJE1</plasmid>
    </source>
</reference>
<proteinExistence type="inferred from homology"/>
<keyword evidence="6" id="KW-0479">Metal-binding</keyword>
<evidence type="ECO:0000256" key="8">
    <source>
        <dbReference type="ARBA" id="ARBA00023004"/>
    </source>
</evidence>
<feature type="domain" description="NADH:flavin oxidoreductase/NADH oxidase N-terminal" evidence="10">
    <location>
        <begin position="12"/>
        <end position="341"/>
    </location>
</feature>
<geneLocation type="plasmid" evidence="12">
    <name>pJE1</name>
</geneLocation>
<dbReference type="EMBL" id="KM017071">
    <property type="protein sequence ID" value="AJW29582.1"/>
    <property type="molecule type" value="Genomic_DNA"/>
</dbReference>
<evidence type="ECO:0000259" key="10">
    <source>
        <dbReference type="Pfam" id="PF00724"/>
    </source>
</evidence>
<dbReference type="RefSeq" id="WP_087574318.1">
    <property type="nucleotide sequence ID" value="NZ_KM017071.1"/>
</dbReference>
<evidence type="ECO:0000256" key="9">
    <source>
        <dbReference type="ARBA" id="ARBA00023014"/>
    </source>
</evidence>
<keyword evidence="8" id="KW-0408">Iron</keyword>
<dbReference type="InterPro" id="IPR051793">
    <property type="entry name" value="NADH:flavin_oxidoreductase"/>
</dbReference>
<evidence type="ECO:0000256" key="2">
    <source>
        <dbReference type="ARBA" id="ARBA00001966"/>
    </source>
</evidence>
<dbReference type="SUPFAM" id="SSF51971">
    <property type="entry name" value="Nucleotide-binding domain"/>
    <property type="match status" value="1"/>
</dbReference>
<dbReference type="GO" id="GO:0010181">
    <property type="term" value="F:FMN binding"/>
    <property type="evidence" value="ECO:0007669"/>
    <property type="project" value="InterPro"/>
</dbReference>
<organism evidence="12">
    <name type="scientific">Sphingomonas sp. JE1</name>
    <dbReference type="NCBI Taxonomy" id="1628059"/>
    <lineage>
        <taxon>Bacteria</taxon>
        <taxon>Pseudomonadati</taxon>
        <taxon>Pseudomonadota</taxon>
        <taxon>Alphaproteobacteria</taxon>
        <taxon>Sphingomonadales</taxon>
        <taxon>Sphingomonadaceae</taxon>
        <taxon>Sphingomonas</taxon>
    </lineage>
</organism>
<evidence type="ECO:0000256" key="6">
    <source>
        <dbReference type="ARBA" id="ARBA00022723"/>
    </source>
</evidence>
<dbReference type="Gene3D" id="3.40.50.720">
    <property type="entry name" value="NAD(P)-binding Rossmann-like Domain"/>
    <property type="match status" value="1"/>
</dbReference>
<dbReference type="Gene3D" id="3.20.20.70">
    <property type="entry name" value="Aldolase class I"/>
    <property type="match status" value="1"/>
</dbReference>
<keyword evidence="4" id="KW-0285">Flavoprotein</keyword>
<evidence type="ECO:0000256" key="3">
    <source>
        <dbReference type="ARBA" id="ARBA00011048"/>
    </source>
</evidence>
<sequence length="664" mass="71611">MDGQVSMPTQVWSPITIGHVTARNRLYLPTHWVLPVATPAYGDYLAARARGGSGLIFASGPTSHPTTANPMAPDGWTKEWVPGFKTVVDAVHAEGSPIFVQLAHTGAPALPPTYTIDTWGPLWSPTPLRSPNQWTVPKALEEDDIADYIRTFADTAANVQDTGADGIEVHGAHGYLLSAFLSPFWNRREDGYGGDTAGRTRIIRELAAAVRKRCGQDFVIGLKMNSQDYHGEQGMRPDEAVRVIELLNETGLIDFYSIAHVDYHTFHRLMAPQSSGETASVEMGATAAKKAAGKVPILMQGAIRTVAKAEELIRGEAADMVGLCRVQIADPEIINKSREGKLDEVRRCVGQNQGCVRRIGMGVNCTVNPLAGREGVWGPRASNNDKTAQRTVLVIGGGPGGMKCAETAALKGDKVILLERGNMLGGQVNVAAKLPDYKAWGYLPDDLGGQLRRLGVDIRLNEEATADSALAIEADEIVVATGSSWLTDGFCALGQPGDPMPPRMDRPALDPISVINDPALCGQNVVIIDDVGDYTPLGIARMLKTEGKNVTVVTADYAVGRKLHANNDFEWLYPRVLREEIAIRTMSVLHSVEAGQAFIRNRATGELDGMLADTIVTCMLRKSNDALFLELKDRGANVTRIGDCLAPREVDDAVLEGFRHAASA</sequence>
<evidence type="ECO:0000256" key="4">
    <source>
        <dbReference type="ARBA" id="ARBA00022630"/>
    </source>
</evidence>
<comment type="similarity">
    <text evidence="3">In the N-terminal section; belongs to the NADH:flavin oxidoreductase/NADH oxidase family.</text>
</comment>
<gene>
    <name evidence="12" type="ORF">pJE1_160</name>
</gene>
<dbReference type="PRINTS" id="PR00368">
    <property type="entry name" value="FADPNR"/>
</dbReference>
<evidence type="ECO:0000256" key="1">
    <source>
        <dbReference type="ARBA" id="ARBA00001917"/>
    </source>
</evidence>
<dbReference type="PANTHER" id="PTHR42917:SF2">
    <property type="entry name" value="2,4-DIENOYL-COA REDUCTASE [(2E)-ENOYL-COA-PRODUCING]"/>
    <property type="match status" value="1"/>
</dbReference>
<keyword evidence="9" id="KW-0411">Iron-sulfur</keyword>
<dbReference type="InterPro" id="IPR001155">
    <property type="entry name" value="OxRdtase_FMN_N"/>
</dbReference>
<evidence type="ECO:0000256" key="5">
    <source>
        <dbReference type="ARBA" id="ARBA00022643"/>
    </source>
</evidence>
<dbReference type="GO" id="GO:0051536">
    <property type="term" value="F:iron-sulfur cluster binding"/>
    <property type="evidence" value="ECO:0007669"/>
    <property type="project" value="UniProtKB-KW"/>
</dbReference>
<protein>
    <submittedName>
        <fullName evidence="12">NADH:flavin oxidoreductase</fullName>
    </submittedName>
</protein>
<evidence type="ECO:0000313" key="12">
    <source>
        <dbReference type="EMBL" id="AJW29582.1"/>
    </source>
</evidence>
<accession>A0A0D4ZZB1</accession>
<dbReference type="AlphaFoldDB" id="A0A0D4ZZB1"/>
<dbReference type="PANTHER" id="PTHR42917">
    <property type="entry name" value="2,4-DIENOYL-COA REDUCTASE"/>
    <property type="match status" value="1"/>
</dbReference>
<name>A0A0D4ZZB1_9SPHN</name>
<comment type="cofactor">
    <cofactor evidence="1">
        <name>FMN</name>
        <dbReference type="ChEBI" id="CHEBI:58210"/>
    </cofactor>
</comment>
<comment type="cofactor">
    <cofactor evidence="2">
        <name>[4Fe-4S] cluster</name>
        <dbReference type="ChEBI" id="CHEBI:49883"/>
    </cofactor>
</comment>
<keyword evidence="12" id="KW-0614">Plasmid</keyword>
<evidence type="ECO:0000256" key="7">
    <source>
        <dbReference type="ARBA" id="ARBA00023002"/>
    </source>
</evidence>
<keyword evidence="5" id="KW-0288">FMN</keyword>
<dbReference type="GO" id="GO:0016491">
    <property type="term" value="F:oxidoreductase activity"/>
    <property type="evidence" value="ECO:0007669"/>
    <property type="project" value="UniProtKB-KW"/>
</dbReference>
<dbReference type="Pfam" id="PF00724">
    <property type="entry name" value="Oxidored_FMN"/>
    <property type="match status" value="1"/>
</dbReference>